<evidence type="ECO:0000313" key="15">
    <source>
        <dbReference type="Proteomes" id="UP000477911"/>
    </source>
</evidence>
<dbReference type="SUPFAM" id="SSF55874">
    <property type="entry name" value="ATPase domain of HSP90 chaperone/DNA topoisomerase II/histidine kinase"/>
    <property type="match status" value="1"/>
</dbReference>
<dbReference type="Gene3D" id="1.10.287.560">
    <property type="entry name" value="Histidine kinase CheA-like, homodimeric domain"/>
    <property type="match status" value="1"/>
</dbReference>
<dbReference type="Gene3D" id="2.30.30.40">
    <property type="entry name" value="SH3 Domains"/>
    <property type="match status" value="1"/>
</dbReference>
<dbReference type="CDD" id="cd00088">
    <property type="entry name" value="HPT"/>
    <property type="match status" value="1"/>
</dbReference>
<name>A0A6L7GA07_9RHOB</name>
<evidence type="ECO:0000256" key="5">
    <source>
        <dbReference type="ARBA" id="ARBA00022679"/>
    </source>
</evidence>
<dbReference type="InterPro" id="IPR004358">
    <property type="entry name" value="Sig_transdc_His_kin-like_C"/>
</dbReference>
<dbReference type="GO" id="GO:0000155">
    <property type="term" value="F:phosphorelay sensor kinase activity"/>
    <property type="evidence" value="ECO:0007669"/>
    <property type="project" value="InterPro"/>
</dbReference>
<dbReference type="PROSITE" id="PS50894">
    <property type="entry name" value="HPT"/>
    <property type="match status" value="1"/>
</dbReference>
<comment type="catalytic activity">
    <reaction evidence="1">
        <text>ATP + protein L-histidine = ADP + protein N-phospho-L-histidine.</text>
        <dbReference type="EC" id="2.7.13.3"/>
    </reaction>
</comment>
<protein>
    <recommendedName>
        <fullName evidence="3">Chemotaxis protein CheA</fullName>
        <ecNumber evidence="2">2.7.13.3</ecNumber>
    </recommendedName>
</protein>
<dbReference type="SMART" id="SM00073">
    <property type="entry name" value="HPT"/>
    <property type="match status" value="1"/>
</dbReference>
<dbReference type="SMART" id="SM00260">
    <property type="entry name" value="CheW"/>
    <property type="match status" value="1"/>
</dbReference>
<dbReference type="Gene3D" id="3.30.565.10">
    <property type="entry name" value="Histidine kinase-like ATPase, C-terminal domain"/>
    <property type="match status" value="1"/>
</dbReference>
<dbReference type="Pfam" id="PF02518">
    <property type="entry name" value="HATPase_c"/>
    <property type="match status" value="1"/>
</dbReference>
<dbReference type="PROSITE" id="PS50109">
    <property type="entry name" value="HIS_KIN"/>
    <property type="match status" value="1"/>
</dbReference>
<feature type="modified residue" description="Phosphohistidine" evidence="9">
    <location>
        <position position="44"/>
    </location>
</feature>
<dbReference type="InterPro" id="IPR003594">
    <property type="entry name" value="HATPase_dom"/>
</dbReference>
<keyword evidence="15" id="KW-1185">Reference proteome</keyword>
<dbReference type="InterPro" id="IPR008207">
    <property type="entry name" value="Sig_transdc_His_kin_Hpt_dom"/>
</dbReference>
<dbReference type="FunFam" id="3.30.565.10:FF:000016">
    <property type="entry name" value="Chemotaxis protein CheA, putative"/>
    <property type="match status" value="1"/>
</dbReference>
<dbReference type="Proteomes" id="UP000477911">
    <property type="component" value="Unassembled WGS sequence"/>
</dbReference>
<evidence type="ECO:0000259" key="13">
    <source>
        <dbReference type="PROSITE" id="PS50894"/>
    </source>
</evidence>
<dbReference type="AlphaFoldDB" id="A0A6L7GA07"/>
<dbReference type="InterPro" id="IPR002545">
    <property type="entry name" value="CheW-lke_dom"/>
</dbReference>
<evidence type="ECO:0000256" key="7">
    <source>
        <dbReference type="ARBA" id="ARBA00023012"/>
    </source>
</evidence>
<organism evidence="14 15">
    <name type="scientific">Pseudooceanicola albus</name>
    <dbReference type="NCBI Taxonomy" id="2692189"/>
    <lineage>
        <taxon>Bacteria</taxon>
        <taxon>Pseudomonadati</taxon>
        <taxon>Pseudomonadota</taxon>
        <taxon>Alphaproteobacteria</taxon>
        <taxon>Rhodobacterales</taxon>
        <taxon>Paracoccaceae</taxon>
        <taxon>Pseudooceanicola</taxon>
    </lineage>
</organism>
<dbReference type="EMBL" id="WUMU01000024">
    <property type="protein sequence ID" value="MXN20226.1"/>
    <property type="molecule type" value="Genomic_DNA"/>
</dbReference>
<dbReference type="PRINTS" id="PR00344">
    <property type="entry name" value="BCTRLSENSOR"/>
</dbReference>
<dbReference type="CDD" id="cd16916">
    <property type="entry name" value="HATPase_CheA-like"/>
    <property type="match status" value="1"/>
</dbReference>
<dbReference type="Pfam" id="PF01627">
    <property type="entry name" value="Hpt"/>
    <property type="match status" value="1"/>
</dbReference>
<feature type="compositionally biased region" description="Pro residues" evidence="10">
    <location>
        <begin position="336"/>
        <end position="357"/>
    </location>
</feature>
<evidence type="ECO:0000256" key="4">
    <source>
        <dbReference type="ARBA" id="ARBA00022553"/>
    </source>
</evidence>
<evidence type="ECO:0000256" key="1">
    <source>
        <dbReference type="ARBA" id="ARBA00000085"/>
    </source>
</evidence>
<dbReference type="SMART" id="SM00387">
    <property type="entry name" value="HATPase_c"/>
    <property type="match status" value="1"/>
</dbReference>
<accession>A0A6L7GA07</accession>
<evidence type="ECO:0000259" key="11">
    <source>
        <dbReference type="PROSITE" id="PS50109"/>
    </source>
</evidence>
<evidence type="ECO:0000256" key="10">
    <source>
        <dbReference type="SAM" id="MobiDB-lite"/>
    </source>
</evidence>
<dbReference type="InterPro" id="IPR037006">
    <property type="entry name" value="CheA-like_homodim_sf"/>
</dbReference>
<dbReference type="PANTHER" id="PTHR43395:SF1">
    <property type="entry name" value="CHEMOTAXIS PROTEIN CHEA"/>
    <property type="match status" value="1"/>
</dbReference>
<dbReference type="InterPro" id="IPR036097">
    <property type="entry name" value="HisK_dim/P_sf"/>
</dbReference>
<sequence>MSPLLTQFIQETRHLIEQASRALLALEAAPSDSEHLDGLFRAVHTVKGASGLFEIAPFTRIVHAGEDVLDAVRAGDVPFDAELADQLLRMLDQMSEWLEALETSGGLTEEAAGVGEALSQALRAHLIEAAEAPVVLSPDLSPRTDWPEAVPEALRHGTGCHLITYQPHPEVFYSGDDPLLTVMTTPGRGWCRTLPPEVWPDPEAFDPFTALLGFQLVSTAPLAELEAHFLYVADQVRIEALPDRAPPPHPAEGPGAVLADMARALCTSQLRLLEAGAPEAQRPARQGTARTVLMRAARALGQAGIAGQLAALDPGEAGAAGALADLARALSDSLSAPPPALPGPPVAAPQPPPPAEAPDPAQAAPRKAAPIRVDAERIDQLMNLAGELIVAKNAMPFLIRKAEEMEDPRALAREIKAQHDAINRIADALQTAVMQIRMVPVGTVLSRFNRLVRDLARKLDKRIRLEITGEETEADKAIVEELADPMVHLIRNAIDHGLETPAERRAAGKPEEGTLRLSASQRDDHVVIEIGDDGRGIDLDRVVAKALEKGLIDAAELDTMTEEARMQLIFRAGLSTRDEISDLSGRGVGMDVVASMVRRVGGTIALSSRTGQGTTVRVSLPLSMAVQRLMMIEVGGGLYGVAVDQIVESQRLTRDRIHRHRHEETILLRQRMIPLLRLRDLFGCPPEDPGEVKPEINIMVVSVDGNEVGLVVDRFHAGIEAVVKPMEGILNGVNCFAGTALLGDGSVLLALNLSEVLSCRWN</sequence>
<dbReference type="RefSeq" id="WP_160896348.1">
    <property type="nucleotide sequence ID" value="NZ_WUMU01000024.1"/>
</dbReference>
<dbReference type="SMART" id="SM01231">
    <property type="entry name" value="H-kinase_dim"/>
    <property type="match status" value="1"/>
</dbReference>
<gene>
    <name evidence="14" type="ORF">GR170_20510</name>
</gene>
<dbReference type="Pfam" id="PF02895">
    <property type="entry name" value="H-kinase_dim"/>
    <property type="match status" value="1"/>
</dbReference>
<evidence type="ECO:0000256" key="2">
    <source>
        <dbReference type="ARBA" id="ARBA00012438"/>
    </source>
</evidence>
<keyword evidence="5" id="KW-0808">Transferase</keyword>
<evidence type="ECO:0000259" key="12">
    <source>
        <dbReference type="PROSITE" id="PS50851"/>
    </source>
</evidence>
<dbReference type="Gene3D" id="1.20.120.160">
    <property type="entry name" value="HPT domain"/>
    <property type="match status" value="1"/>
</dbReference>
<dbReference type="GO" id="GO:0006935">
    <property type="term" value="P:chemotaxis"/>
    <property type="evidence" value="ECO:0007669"/>
    <property type="project" value="InterPro"/>
</dbReference>
<feature type="domain" description="HPt" evidence="13">
    <location>
        <begin position="1"/>
        <end position="101"/>
    </location>
</feature>
<comment type="caution">
    <text evidence="14">The sequence shown here is derived from an EMBL/GenBank/DDBJ whole genome shotgun (WGS) entry which is preliminary data.</text>
</comment>
<comment type="function">
    <text evidence="8">Involved in the transmission of sensory signals from the chemoreceptors to the flagellar motors. CheA is autophosphorylated; it can transfer its phosphate group to either CheB or CheY.</text>
</comment>
<dbReference type="InterPro" id="IPR036641">
    <property type="entry name" value="HPT_dom_sf"/>
</dbReference>
<evidence type="ECO:0000256" key="9">
    <source>
        <dbReference type="PROSITE-ProRule" id="PRU00110"/>
    </source>
</evidence>
<evidence type="ECO:0000256" key="8">
    <source>
        <dbReference type="ARBA" id="ARBA00035100"/>
    </source>
</evidence>
<dbReference type="SUPFAM" id="SSF47226">
    <property type="entry name" value="Histidine-containing phosphotransfer domain, HPT domain"/>
    <property type="match status" value="1"/>
</dbReference>
<dbReference type="Pfam" id="PF01584">
    <property type="entry name" value="CheW"/>
    <property type="match status" value="1"/>
</dbReference>
<dbReference type="PANTHER" id="PTHR43395">
    <property type="entry name" value="SENSOR HISTIDINE KINASE CHEA"/>
    <property type="match status" value="1"/>
</dbReference>
<dbReference type="SUPFAM" id="SSF50341">
    <property type="entry name" value="CheW-like"/>
    <property type="match status" value="1"/>
</dbReference>
<evidence type="ECO:0000256" key="3">
    <source>
        <dbReference type="ARBA" id="ARBA00021495"/>
    </source>
</evidence>
<dbReference type="PROSITE" id="PS50851">
    <property type="entry name" value="CHEW"/>
    <property type="match status" value="1"/>
</dbReference>
<reference evidence="14 15" key="1">
    <citation type="submission" date="2019-12" db="EMBL/GenBank/DDBJ databases">
        <authorList>
            <person name="Li M."/>
        </authorList>
    </citation>
    <scope>NUCLEOTIDE SEQUENCE [LARGE SCALE GENOMIC DNA]</scope>
    <source>
        <strain evidence="14 15">GBMRC 2024</strain>
    </source>
</reference>
<keyword evidence="4 9" id="KW-0597">Phosphoprotein</keyword>
<dbReference type="SUPFAM" id="SSF47384">
    <property type="entry name" value="Homodimeric domain of signal transducing histidine kinase"/>
    <property type="match status" value="1"/>
</dbReference>
<dbReference type="InterPro" id="IPR036061">
    <property type="entry name" value="CheW-like_dom_sf"/>
</dbReference>
<keyword evidence="6" id="KW-0418">Kinase</keyword>
<evidence type="ECO:0000313" key="14">
    <source>
        <dbReference type="EMBL" id="MXN20226.1"/>
    </source>
</evidence>
<dbReference type="EC" id="2.7.13.3" evidence="2"/>
<dbReference type="InterPro" id="IPR004105">
    <property type="entry name" value="CheA-like_dim"/>
</dbReference>
<evidence type="ECO:0000256" key="6">
    <source>
        <dbReference type="ARBA" id="ARBA00022777"/>
    </source>
</evidence>
<feature type="region of interest" description="Disordered" evidence="10">
    <location>
        <begin position="334"/>
        <end position="368"/>
    </location>
</feature>
<feature type="domain" description="Histidine kinase" evidence="11">
    <location>
        <begin position="383"/>
        <end position="624"/>
    </location>
</feature>
<dbReference type="InterPro" id="IPR005467">
    <property type="entry name" value="His_kinase_dom"/>
</dbReference>
<dbReference type="InterPro" id="IPR036890">
    <property type="entry name" value="HATPase_C_sf"/>
</dbReference>
<proteinExistence type="predicted"/>
<keyword evidence="7" id="KW-0902">Two-component regulatory system</keyword>
<feature type="domain" description="CheW-like" evidence="12">
    <location>
        <begin position="626"/>
        <end position="762"/>
    </location>
</feature>
<dbReference type="InterPro" id="IPR051315">
    <property type="entry name" value="Bact_Chemotaxis_CheA"/>
</dbReference>
<dbReference type="GO" id="GO:0005737">
    <property type="term" value="C:cytoplasm"/>
    <property type="evidence" value="ECO:0007669"/>
    <property type="project" value="InterPro"/>
</dbReference>